<comment type="caution">
    <text evidence="2">The sequence shown here is derived from an EMBL/GenBank/DDBJ whole genome shotgun (WGS) entry which is preliminary data.</text>
</comment>
<feature type="transmembrane region" description="Helical" evidence="1">
    <location>
        <begin position="7"/>
        <end position="24"/>
    </location>
</feature>
<reference evidence="2 3" key="1">
    <citation type="submission" date="2023-07" db="EMBL/GenBank/DDBJ databases">
        <title>Genomic Encyclopedia of Type Strains, Phase IV (KMG-IV): sequencing the most valuable type-strain genomes for metagenomic binning, comparative biology and taxonomic classification.</title>
        <authorList>
            <person name="Goeker M."/>
        </authorList>
    </citation>
    <scope>NUCLEOTIDE SEQUENCE [LARGE SCALE GENOMIC DNA]</scope>
    <source>
        <strain evidence="2 3">DSM 16419</strain>
    </source>
</reference>
<feature type="transmembrane region" description="Helical" evidence="1">
    <location>
        <begin position="57"/>
        <end position="80"/>
    </location>
</feature>
<feature type="transmembrane region" description="Helical" evidence="1">
    <location>
        <begin position="30"/>
        <end position="50"/>
    </location>
</feature>
<accession>A0ABU0GR03</accession>
<evidence type="ECO:0000313" key="3">
    <source>
        <dbReference type="Proteomes" id="UP001241988"/>
    </source>
</evidence>
<gene>
    <name evidence="2" type="ORF">QOZ98_000612</name>
</gene>
<sequence>MKALQKIRLVATILWFTSAAYFVYKYSLHAGYWEHPLYITLFLYLVILLSKKGFNKLNVFIFLFYIAFGMWFAMDLFLILTEGFSVD</sequence>
<protein>
    <submittedName>
        <fullName evidence="2">Uncharacterized protein</fullName>
    </submittedName>
</protein>
<evidence type="ECO:0000313" key="2">
    <source>
        <dbReference type="EMBL" id="MDQ0427787.1"/>
    </source>
</evidence>
<keyword evidence="1" id="KW-0472">Membrane</keyword>
<organism evidence="2 3">
    <name type="scientific">Planomicrobium stackebrandtii</name>
    <dbReference type="NCBI Taxonomy" id="253160"/>
    <lineage>
        <taxon>Bacteria</taxon>
        <taxon>Bacillati</taxon>
        <taxon>Bacillota</taxon>
        <taxon>Bacilli</taxon>
        <taxon>Bacillales</taxon>
        <taxon>Caryophanaceae</taxon>
        <taxon>Planomicrobium</taxon>
    </lineage>
</organism>
<keyword evidence="1" id="KW-0812">Transmembrane</keyword>
<dbReference type="EMBL" id="JAUSWB010000001">
    <property type="protein sequence ID" value="MDQ0427787.1"/>
    <property type="molecule type" value="Genomic_DNA"/>
</dbReference>
<evidence type="ECO:0000256" key="1">
    <source>
        <dbReference type="SAM" id="Phobius"/>
    </source>
</evidence>
<name>A0ABU0GR03_9BACL</name>
<keyword evidence="3" id="KW-1185">Reference proteome</keyword>
<keyword evidence="1" id="KW-1133">Transmembrane helix</keyword>
<proteinExistence type="predicted"/>
<dbReference type="Proteomes" id="UP001241988">
    <property type="component" value="Unassembled WGS sequence"/>
</dbReference>